<dbReference type="GO" id="GO:0080008">
    <property type="term" value="C:Cul4-RING E3 ubiquitin ligase complex"/>
    <property type="evidence" value="ECO:0007669"/>
    <property type="project" value="TreeGrafter"/>
</dbReference>
<dbReference type="InterPro" id="IPR020472">
    <property type="entry name" value="WD40_PAC1"/>
</dbReference>
<dbReference type="Gene3D" id="2.130.10.10">
    <property type="entry name" value="YVTN repeat-like/Quinoprotein amine dehydrogenase"/>
    <property type="match status" value="1"/>
</dbReference>
<dbReference type="SUPFAM" id="SSF50978">
    <property type="entry name" value="WD40 repeat-like"/>
    <property type="match status" value="1"/>
</dbReference>
<dbReference type="PROSITE" id="PS50082">
    <property type="entry name" value="WD_REPEATS_2"/>
    <property type="match status" value="2"/>
</dbReference>
<evidence type="ECO:0000256" key="3">
    <source>
        <dbReference type="PROSITE-ProRule" id="PRU00221"/>
    </source>
</evidence>
<name>A0A4S4L256_9AGAM</name>
<evidence type="ECO:0000313" key="5">
    <source>
        <dbReference type="EMBL" id="THH05177.1"/>
    </source>
</evidence>
<proteinExistence type="predicted"/>
<comment type="caution">
    <text evidence="5">The sequence shown here is derived from an EMBL/GenBank/DDBJ whole genome shotgun (WGS) entry which is preliminary data.</text>
</comment>
<organism evidence="5 6">
    <name type="scientific">Phellinidium pouzarii</name>
    <dbReference type="NCBI Taxonomy" id="167371"/>
    <lineage>
        <taxon>Eukaryota</taxon>
        <taxon>Fungi</taxon>
        <taxon>Dikarya</taxon>
        <taxon>Basidiomycota</taxon>
        <taxon>Agaricomycotina</taxon>
        <taxon>Agaricomycetes</taxon>
        <taxon>Hymenochaetales</taxon>
        <taxon>Hymenochaetaceae</taxon>
        <taxon>Phellinidium</taxon>
    </lineage>
</organism>
<dbReference type="InterPro" id="IPR001680">
    <property type="entry name" value="WD40_rpt"/>
</dbReference>
<feature type="compositionally biased region" description="Acidic residues" evidence="4">
    <location>
        <begin position="44"/>
        <end position="72"/>
    </location>
</feature>
<keyword evidence="1 3" id="KW-0853">WD repeat</keyword>
<feature type="repeat" description="WD" evidence="3">
    <location>
        <begin position="386"/>
        <end position="427"/>
    </location>
</feature>
<evidence type="ECO:0000256" key="4">
    <source>
        <dbReference type="SAM" id="MobiDB-lite"/>
    </source>
</evidence>
<dbReference type="SMART" id="SM00320">
    <property type="entry name" value="WD40"/>
    <property type="match status" value="4"/>
</dbReference>
<evidence type="ECO:0000256" key="2">
    <source>
        <dbReference type="ARBA" id="ARBA00022737"/>
    </source>
</evidence>
<evidence type="ECO:0000313" key="6">
    <source>
        <dbReference type="Proteomes" id="UP000308199"/>
    </source>
</evidence>
<protein>
    <submittedName>
        <fullName evidence="5">Uncharacterized protein</fullName>
    </submittedName>
</protein>
<gene>
    <name evidence="5" type="ORF">EW145_g4993</name>
</gene>
<dbReference type="EMBL" id="SGPK01000281">
    <property type="protein sequence ID" value="THH05177.1"/>
    <property type="molecule type" value="Genomic_DNA"/>
</dbReference>
<reference evidence="5 6" key="1">
    <citation type="submission" date="2019-02" db="EMBL/GenBank/DDBJ databases">
        <title>Genome sequencing of the rare red list fungi Phellinidium pouzarii.</title>
        <authorList>
            <person name="Buettner E."/>
            <person name="Kellner H."/>
        </authorList>
    </citation>
    <scope>NUCLEOTIDE SEQUENCE [LARGE SCALE GENOMIC DNA]</scope>
    <source>
        <strain evidence="5 6">DSM 108285</strain>
    </source>
</reference>
<keyword evidence="2" id="KW-0677">Repeat</keyword>
<dbReference type="InterPro" id="IPR051859">
    <property type="entry name" value="DCAF"/>
</dbReference>
<sequence>MERGRAYYEDEYDIDDGVEAYQGMDAYTGGERIGPVLIRRVGVDDEVEDDEDDEDDGDYIPGEDDDEDDDMSDVQRDTNTEELLEAMVELEAGGNGHVIGQFFVQGGPNESGDGAHDAARLNAVDRILSLFRSAHSSLPIPIPRRTEGDEPHPNFSQSERIRRAKEWWKKPHKEPQPAGVELLMSGEFGRIGPKTYSRGSQNLARVLRERSINISRMPTEDLCENLVPNSPGAVVASYPANVDSPKSQIMLLQIRLSTMFAARSPTVYMTKTLEYDSTQIPINFSDPPRGTRHRLAWDMDDNYCIWSCRFSADGNEVIAGGRGKIFVYDLLANRRTVKISAHEDDVNSCCWADSGSNVLISASDDTFLKVWDRRSLGSSTRPSGVLIGHTEGITNVSAKGDGRYVISNGKDQALRLWDLRKMRSSTEYEAVKNNYYGLDGFDYRYQDDRMQKRPAHPQDCSVMTYRGHSVMRTLIRCHFSPAESTGGSYIYSGSCDGRIHIWSLDGRVVQVLDRSQTLPISFNPSAPDLAKSLENRAGGSCVRDVSWHSHEPVMLSAAWGAHGNSTVARHEWKGLSKMGGRLEDYVEKNAAEARHQQARKNLGRTLFQNSTRRQLGRIPGAFLSVDVDDDVEEHVVSDEDD</sequence>
<dbReference type="InterPro" id="IPR015943">
    <property type="entry name" value="WD40/YVTN_repeat-like_dom_sf"/>
</dbReference>
<dbReference type="OrthoDB" id="63070at2759"/>
<feature type="repeat" description="WD" evidence="3">
    <location>
        <begin position="339"/>
        <end position="372"/>
    </location>
</feature>
<dbReference type="PROSITE" id="PS50294">
    <property type="entry name" value="WD_REPEATS_REGION"/>
    <property type="match status" value="2"/>
</dbReference>
<dbReference type="PANTHER" id="PTHR19847:SF7">
    <property type="entry name" value="DDB1- AND CUL4-ASSOCIATED FACTOR 11"/>
    <property type="match status" value="1"/>
</dbReference>
<feature type="region of interest" description="Disordered" evidence="4">
    <location>
        <begin position="40"/>
        <end position="75"/>
    </location>
</feature>
<dbReference type="GO" id="GO:0043161">
    <property type="term" value="P:proteasome-mediated ubiquitin-dependent protein catabolic process"/>
    <property type="evidence" value="ECO:0007669"/>
    <property type="project" value="TreeGrafter"/>
</dbReference>
<dbReference type="InterPro" id="IPR036322">
    <property type="entry name" value="WD40_repeat_dom_sf"/>
</dbReference>
<dbReference type="Proteomes" id="UP000308199">
    <property type="component" value="Unassembled WGS sequence"/>
</dbReference>
<evidence type="ECO:0000256" key="1">
    <source>
        <dbReference type="ARBA" id="ARBA00022574"/>
    </source>
</evidence>
<dbReference type="PRINTS" id="PR00320">
    <property type="entry name" value="GPROTEINBRPT"/>
</dbReference>
<dbReference type="PANTHER" id="PTHR19847">
    <property type="entry name" value="DDB1- AND CUL4-ASSOCIATED FACTOR 11"/>
    <property type="match status" value="1"/>
</dbReference>
<keyword evidence="6" id="KW-1185">Reference proteome</keyword>
<dbReference type="Pfam" id="PF00400">
    <property type="entry name" value="WD40"/>
    <property type="match status" value="3"/>
</dbReference>
<dbReference type="AlphaFoldDB" id="A0A4S4L256"/>
<accession>A0A4S4L256</accession>